<dbReference type="InterPro" id="IPR039672">
    <property type="entry name" value="MFS_2"/>
</dbReference>
<organism evidence="9 10">
    <name type="scientific">Burkholderia glumae</name>
    <name type="common">Pseudomonas glumae</name>
    <dbReference type="NCBI Taxonomy" id="337"/>
    <lineage>
        <taxon>Bacteria</taxon>
        <taxon>Pseudomonadati</taxon>
        <taxon>Pseudomonadota</taxon>
        <taxon>Betaproteobacteria</taxon>
        <taxon>Burkholderiales</taxon>
        <taxon>Burkholderiaceae</taxon>
        <taxon>Burkholderia</taxon>
    </lineage>
</organism>
<dbReference type="Pfam" id="PF13347">
    <property type="entry name" value="MFS_2"/>
    <property type="match status" value="1"/>
</dbReference>
<feature type="transmembrane region" description="Helical" evidence="8">
    <location>
        <begin position="332"/>
        <end position="351"/>
    </location>
</feature>
<dbReference type="Proteomes" id="UP001056386">
    <property type="component" value="Chromosome 2"/>
</dbReference>
<feature type="transmembrane region" description="Helical" evidence="8">
    <location>
        <begin position="431"/>
        <end position="458"/>
    </location>
</feature>
<accession>A0ABY5BA36</accession>
<evidence type="ECO:0000256" key="3">
    <source>
        <dbReference type="ARBA" id="ARBA00022448"/>
    </source>
</evidence>
<dbReference type="InterPro" id="IPR018043">
    <property type="entry name" value="Na/Gal_symport_CS"/>
</dbReference>
<dbReference type="InterPro" id="IPR001927">
    <property type="entry name" value="Na/Gal_symport"/>
</dbReference>
<feature type="transmembrane region" description="Helical" evidence="8">
    <location>
        <begin position="108"/>
        <end position="127"/>
    </location>
</feature>
<feature type="transmembrane region" description="Helical" evidence="8">
    <location>
        <begin position="387"/>
        <end position="410"/>
    </location>
</feature>
<dbReference type="GeneID" id="45695335"/>
<feature type="transmembrane region" description="Helical" evidence="8">
    <location>
        <begin position="470"/>
        <end position="491"/>
    </location>
</feature>
<protein>
    <submittedName>
        <fullName evidence="9">MFS transporter</fullName>
    </submittedName>
</protein>
<feature type="transmembrane region" description="Helical" evidence="8">
    <location>
        <begin position="148"/>
        <end position="169"/>
    </location>
</feature>
<evidence type="ECO:0000256" key="5">
    <source>
        <dbReference type="ARBA" id="ARBA00022692"/>
    </source>
</evidence>
<evidence type="ECO:0000256" key="4">
    <source>
        <dbReference type="ARBA" id="ARBA00022475"/>
    </source>
</evidence>
<dbReference type="RefSeq" id="WP_230674367.1">
    <property type="nucleotide sequence ID" value="NZ_CP021075.1"/>
</dbReference>
<keyword evidence="10" id="KW-1185">Reference proteome</keyword>
<feature type="transmembrane region" description="Helical" evidence="8">
    <location>
        <begin position="248"/>
        <end position="270"/>
    </location>
</feature>
<feature type="transmembrane region" description="Helical" evidence="8">
    <location>
        <begin position="363"/>
        <end position="381"/>
    </location>
</feature>
<proteinExistence type="inferred from homology"/>
<evidence type="ECO:0000256" key="2">
    <source>
        <dbReference type="ARBA" id="ARBA00009617"/>
    </source>
</evidence>
<comment type="subcellular location">
    <subcellularLocation>
        <location evidence="1">Cell membrane</location>
        <topology evidence="1">Multi-pass membrane protein</topology>
    </subcellularLocation>
</comment>
<dbReference type="CDD" id="cd17332">
    <property type="entry name" value="MFS_MelB_like"/>
    <property type="match status" value="1"/>
</dbReference>
<dbReference type="NCBIfam" id="TIGR00792">
    <property type="entry name" value="gph"/>
    <property type="match status" value="1"/>
</dbReference>
<dbReference type="EMBL" id="CP099583">
    <property type="protein sequence ID" value="USS43405.1"/>
    <property type="molecule type" value="Genomic_DNA"/>
</dbReference>
<keyword evidence="6 8" id="KW-1133">Transmembrane helix</keyword>
<feature type="transmembrane region" description="Helical" evidence="8">
    <location>
        <begin position="216"/>
        <end position="236"/>
    </location>
</feature>
<dbReference type="InterPro" id="IPR036259">
    <property type="entry name" value="MFS_trans_sf"/>
</dbReference>
<comment type="similarity">
    <text evidence="2">Belongs to the sodium:galactoside symporter (TC 2.A.2) family.</text>
</comment>
<evidence type="ECO:0000256" key="8">
    <source>
        <dbReference type="SAM" id="Phobius"/>
    </source>
</evidence>
<dbReference type="PANTHER" id="PTHR11328:SF24">
    <property type="entry name" value="MAJOR FACILITATOR SUPERFAMILY (MFS) PROFILE DOMAIN-CONTAINING PROTEIN"/>
    <property type="match status" value="1"/>
</dbReference>
<dbReference type="SUPFAM" id="SSF103473">
    <property type="entry name" value="MFS general substrate transporter"/>
    <property type="match status" value="1"/>
</dbReference>
<evidence type="ECO:0000256" key="1">
    <source>
        <dbReference type="ARBA" id="ARBA00004651"/>
    </source>
</evidence>
<dbReference type="PROSITE" id="PS00872">
    <property type="entry name" value="NA_GALACTOSIDE_SYMP"/>
    <property type="match status" value="1"/>
</dbReference>
<name>A0ABY5BA36_BURGL</name>
<evidence type="ECO:0000313" key="9">
    <source>
        <dbReference type="EMBL" id="USS43405.1"/>
    </source>
</evidence>
<feature type="transmembrane region" description="Helical" evidence="8">
    <location>
        <begin position="175"/>
        <end position="196"/>
    </location>
</feature>
<feature type="transmembrane region" description="Helical" evidence="8">
    <location>
        <begin position="82"/>
        <end position="102"/>
    </location>
</feature>
<evidence type="ECO:0000313" key="10">
    <source>
        <dbReference type="Proteomes" id="UP001056386"/>
    </source>
</evidence>
<keyword evidence="5 8" id="KW-0812">Transmembrane</keyword>
<sequence>MIVGIVSIDVDLWLVRPVRPGRIAIGNPSRARETTRDPIQNKHGVETNMADGTTIAGEDGSLGAGAPALAGLSASEKFGYGLGDAGGTVITALIGNFLTFFYTDVFGLAPGIVGTIFVVLRVFDAAADPLMGALADRTRSRWGRFRPWQLWGAFPIGIVAIATFASPSLSYEWRIVYAFATYLLLSVCYTAVNVPYCAMINAMTTDHKEVMSCQTYRFALCGLTGFLVSTGVPYFVKQFGGGDAARGYRLTIAVAALAVVVMLLWCFAAVRERVPLRTEGQARLGEQFRSMRRNDQLIVMLVMSFLLITIFNTKGGAYMYFITYVLHGDTAYTSLFFGVATFSAILGTLIVNQLSKRFDAKHLYFHTNVFLGLMSIALYWVPASAQTLWLVLILVYCTVLGFTLPLHFAMMAYADDYGDWKTGIRASGMNFAFNLLFIKLAWAASAGIITCVLVAVAYKAGLENQTSASVHGITLLATAIPGVIHLLLAAVSRKFCIDTALLARIQADLRLRRAGH</sequence>
<dbReference type="Gene3D" id="1.20.1250.20">
    <property type="entry name" value="MFS general substrate transporter like domains"/>
    <property type="match status" value="2"/>
</dbReference>
<feature type="transmembrane region" description="Helical" evidence="8">
    <location>
        <begin position="297"/>
        <end position="320"/>
    </location>
</feature>
<reference evidence="9" key="1">
    <citation type="submission" date="2022-06" db="EMBL/GenBank/DDBJ databases">
        <title>Draft genome sequence of Burkholderia glumae strain GR20004 isolated from rice panicle showing bacterial panicle blight.</title>
        <authorList>
            <person name="Choi S.Y."/>
            <person name="Lee Y.H."/>
        </authorList>
    </citation>
    <scope>NUCLEOTIDE SEQUENCE</scope>
    <source>
        <strain evidence="9">GR20004</strain>
    </source>
</reference>
<keyword evidence="4" id="KW-1003">Cell membrane</keyword>
<evidence type="ECO:0000256" key="7">
    <source>
        <dbReference type="ARBA" id="ARBA00023136"/>
    </source>
</evidence>
<keyword evidence="7 8" id="KW-0472">Membrane</keyword>
<keyword evidence="3" id="KW-0813">Transport</keyword>
<dbReference type="PANTHER" id="PTHR11328">
    <property type="entry name" value="MAJOR FACILITATOR SUPERFAMILY DOMAIN-CONTAINING PROTEIN"/>
    <property type="match status" value="1"/>
</dbReference>
<gene>
    <name evidence="9" type="ORF">NFI99_02735</name>
</gene>
<evidence type="ECO:0000256" key="6">
    <source>
        <dbReference type="ARBA" id="ARBA00022989"/>
    </source>
</evidence>